<dbReference type="EMBL" id="JAIOUQ010000014">
    <property type="protein sequence ID" value="MBZ2166700.1"/>
    <property type="molecule type" value="Genomic_DNA"/>
</dbReference>
<accession>A0A8T5UZU8</accession>
<feature type="region of interest" description="Disordered" evidence="1">
    <location>
        <begin position="89"/>
        <end position="113"/>
    </location>
</feature>
<evidence type="ECO:0000256" key="1">
    <source>
        <dbReference type="SAM" id="MobiDB-lite"/>
    </source>
</evidence>
<keyword evidence="3" id="KW-1185">Reference proteome</keyword>
<dbReference type="Proteomes" id="UP000825933">
    <property type="component" value="Unassembled WGS sequence"/>
</dbReference>
<name>A0A8T5UZU8_9EURY</name>
<comment type="caution">
    <text evidence="2">The sequence shown here is derived from an EMBL/GenBank/DDBJ whole genome shotgun (WGS) entry which is preliminary data.</text>
</comment>
<protein>
    <submittedName>
        <fullName evidence="2">Uncharacterized protein</fullName>
    </submittedName>
</protein>
<sequence>MKNELKGLNNELILRARAGKCGEINIHEMLKAISVLDKTTEGQTYLLDHRCDEKFGELLGMLNEITVDMRNGKMNIEDLTTKYMDKIPPAEIDEIPPTDLDNQTDMDKISSTD</sequence>
<evidence type="ECO:0000313" key="3">
    <source>
        <dbReference type="Proteomes" id="UP000825933"/>
    </source>
</evidence>
<gene>
    <name evidence="2" type="ORF">K8N75_11695</name>
</gene>
<organism evidence="2 3">
    <name type="scientific">Methanobacterium spitsbergense</name>
    <dbReference type="NCBI Taxonomy" id="2874285"/>
    <lineage>
        <taxon>Archaea</taxon>
        <taxon>Methanobacteriati</taxon>
        <taxon>Methanobacteriota</taxon>
        <taxon>Methanomada group</taxon>
        <taxon>Methanobacteria</taxon>
        <taxon>Methanobacteriales</taxon>
        <taxon>Methanobacteriaceae</taxon>
        <taxon>Methanobacterium</taxon>
    </lineage>
</organism>
<proteinExistence type="predicted"/>
<dbReference type="RefSeq" id="WP_223792245.1">
    <property type="nucleotide sequence ID" value="NZ_JAIOUQ010000014.1"/>
</dbReference>
<reference evidence="3" key="1">
    <citation type="journal article" date="2022" name="Microbiol. Resour. Announc.">
        <title>Draft Genome Sequence of a Methanogenic Archaeon from West Spitsbergen Permafrost.</title>
        <authorList>
            <person name="Trubitsyn V."/>
            <person name="Rivkina E."/>
            <person name="Shcherbakova V."/>
        </authorList>
    </citation>
    <scope>NUCLEOTIDE SEQUENCE [LARGE SCALE GENOMIC DNA]</scope>
    <source>
        <strain evidence="3">VT</strain>
    </source>
</reference>
<evidence type="ECO:0000313" key="2">
    <source>
        <dbReference type="EMBL" id="MBZ2166700.1"/>
    </source>
</evidence>
<dbReference type="AlphaFoldDB" id="A0A8T5UZU8"/>